<feature type="transmembrane region" description="Helical" evidence="10">
    <location>
        <begin position="6"/>
        <end position="23"/>
    </location>
</feature>
<feature type="binding site" description="covalent" evidence="8">
    <location>
        <position position="238"/>
    </location>
    <ligand>
        <name>heme c</name>
        <dbReference type="ChEBI" id="CHEBI:61717"/>
        <label>2</label>
    </ligand>
</feature>
<dbReference type="GO" id="GO:0046872">
    <property type="term" value="F:metal ion binding"/>
    <property type="evidence" value="ECO:0007669"/>
    <property type="project" value="UniProtKB-KW"/>
</dbReference>
<comment type="PTM">
    <text evidence="8">Binds 2 heme groups per subunit.</text>
</comment>
<evidence type="ECO:0000256" key="6">
    <source>
        <dbReference type="ARBA" id="ARBA00023002"/>
    </source>
</evidence>
<keyword evidence="10" id="KW-0812">Transmembrane</keyword>
<name>A0A8J3CY80_9BACT</name>
<feature type="domain" description="Cytochrome c" evidence="11">
    <location>
        <begin position="224"/>
        <end position="342"/>
    </location>
</feature>
<dbReference type="GO" id="GO:0004130">
    <property type="term" value="F:cytochrome-c peroxidase activity"/>
    <property type="evidence" value="ECO:0007669"/>
    <property type="project" value="TreeGrafter"/>
</dbReference>
<proteinExistence type="predicted"/>
<evidence type="ECO:0000256" key="4">
    <source>
        <dbReference type="ARBA" id="ARBA00022729"/>
    </source>
</evidence>
<feature type="binding site" description="axial binding residue" evidence="9">
    <location>
        <position position="317"/>
    </location>
    <ligand>
        <name>heme c</name>
        <dbReference type="ChEBI" id="CHEBI:61717"/>
        <label>2</label>
    </ligand>
    <ligandPart>
        <name>Fe</name>
        <dbReference type="ChEBI" id="CHEBI:18248"/>
    </ligandPart>
</feature>
<keyword evidence="10" id="KW-1133">Transmembrane helix</keyword>
<evidence type="ECO:0000313" key="12">
    <source>
        <dbReference type="EMBL" id="GHB41036.1"/>
    </source>
</evidence>
<dbReference type="InterPro" id="IPR036909">
    <property type="entry name" value="Cyt_c-like_dom_sf"/>
</dbReference>
<dbReference type="PROSITE" id="PS51007">
    <property type="entry name" value="CYTC"/>
    <property type="match status" value="1"/>
</dbReference>
<dbReference type="PIRSF" id="PIRSF000294">
    <property type="entry name" value="Cytochrome-c_peroxidase"/>
    <property type="match status" value="1"/>
</dbReference>
<organism evidence="12 13">
    <name type="scientific">Mongoliitalea lutea</name>
    <dbReference type="NCBI Taxonomy" id="849756"/>
    <lineage>
        <taxon>Bacteria</taxon>
        <taxon>Pseudomonadati</taxon>
        <taxon>Bacteroidota</taxon>
        <taxon>Cytophagia</taxon>
        <taxon>Cytophagales</taxon>
        <taxon>Cyclobacteriaceae</taxon>
        <taxon>Mongoliitalea</taxon>
    </lineage>
</organism>
<evidence type="ECO:0000256" key="7">
    <source>
        <dbReference type="ARBA" id="ARBA00023004"/>
    </source>
</evidence>
<dbReference type="PANTHER" id="PTHR30600:SF7">
    <property type="entry name" value="CYTOCHROME C PEROXIDASE-RELATED"/>
    <property type="match status" value="1"/>
</dbReference>
<dbReference type="GO" id="GO:0009055">
    <property type="term" value="F:electron transfer activity"/>
    <property type="evidence" value="ECO:0007669"/>
    <property type="project" value="InterPro"/>
</dbReference>
<evidence type="ECO:0000256" key="8">
    <source>
        <dbReference type="PIRSR" id="PIRSR000294-1"/>
    </source>
</evidence>
<keyword evidence="6" id="KW-0560">Oxidoreductase</keyword>
<protein>
    <submittedName>
        <fullName evidence="12">Cytochrome-c peroxidase</fullName>
    </submittedName>
</protein>
<keyword evidence="3 9" id="KW-0479">Metal-binding</keyword>
<keyword evidence="13" id="KW-1185">Reference proteome</keyword>
<dbReference type="Gene3D" id="1.10.760.10">
    <property type="entry name" value="Cytochrome c-like domain"/>
    <property type="match status" value="2"/>
</dbReference>
<dbReference type="EMBL" id="BMYF01000013">
    <property type="protein sequence ID" value="GHB41036.1"/>
    <property type="molecule type" value="Genomic_DNA"/>
</dbReference>
<reference evidence="12" key="1">
    <citation type="journal article" date="2014" name="Int. J. Syst. Evol. Microbiol.">
        <title>Complete genome sequence of Corynebacterium casei LMG S-19264T (=DSM 44701T), isolated from a smear-ripened cheese.</title>
        <authorList>
            <consortium name="US DOE Joint Genome Institute (JGI-PGF)"/>
            <person name="Walter F."/>
            <person name="Albersmeier A."/>
            <person name="Kalinowski J."/>
            <person name="Ruckert C."/>
        </authorList>
    </citation>
    <scope>NUCLEOTIDE SEQUENCE</scope>
    <source>
        <strain evidence="12">KCTC 23224</strain>
    </source>
</reference>
<dbReference type="AlphaFoldDB" id="A0A8J3CY80"/>
<evidence type="ECO:0000256" key="2">
    <source>
        <dbReference type="ARBA" id="ARBA00022617"/>
    </source>
</evidence>
<dbReference type="Proteomes" id="UP000642809">
    <property type="component" value="Unassembled WGS sequence"/>
</dbReference>
<evidence type="ECO:0000256" key="3">
    <source>
        <dbReference type="ARBA" id="ARBA00022723"/>
    </source>
</evidence>
<evidence type="ECO:0000313" key="13">
    <source>
        <dbReference type="Proteomes" id="UP000642809"/>
    </source>
</evidence>
<dbReference type="PANTHER" id="PTHR30600">
    <property type="entry name" value="CYTOCHROME C PEROXIDASE-RELATED"/>
    <property type="match status" value="1"/>
</dbReference>
<feature type="binding site" description="covalent" evidence="8">
    <location>
        <position position="241"/>
    </location>
    <ligand>
        <name>heme c</name>
        <dbReference type="ChEBI" id="CHEBI:61717"/>
        <label>2</label>
    </ligand>
</feature>
<comment type="caution">
    <text evidence="12">The sequence shown here is derived from an EMBL/GenBank/DDBJ whole genome shotgun (WGS) entry which is preliminary data.</text>
</comment>
<keyword evidence="5" id="KW-0574">Periplasm</keyword>
<dbReference type="InterPro" id="IPR026259">
    <property type="entry name" value="MauG/Cytc_peroxidase"/>
</dbReference>
<dbReference type="InterPro" id="IPR004852">
    <property type="entry name" value="Di-haem_cyt_c_peroxidsae"/>
</dbReference>
<feature type="binding site" description="axial binding residue" evidence="9">
    <location>
        <position position="95"/>
    </location>
    <ligand>
        <name>heme c</name>
        <dbReference type="ChEBI" id="CHEBI:61717"/>
        <label>1</label>
    </ligand>
    <ligandPart>
        <name>Fe</name>
        <dbReference type="ChEBI" id="CHEBI:18248"/>
    </ligandPart>
</feature>
<feature type="binding site" description="covalent" evidence="8">
    <location>
        <position position="91"/>
    </location>
    <ligand>
        <name>heme c</name>
        <dbReference type="ChEBI" id="CHEBI:61717"/>
        <label>1</label>
    </ligand>
</feature>
<feature type="binding site" description="axial binding residue" evidence="9">
    <location>
        <position position="242"/>
    </location>
    <ligand>
        <name>heme c</name>
        <dbReference type="ChEBI" id="CHEBI:61717"/>
        <label>2</label>
    </ligand>
    <ligandPart>
        <name>Fe</name>
        <dbReference type="ChEBI" id="CHEBI:18248"/>
    </ligandPart>
</feature>
<dbReference type="RefSeq" id="WP_229800605.1">
    <property type="nucleotide sequence ID" value="NZ_BMYF01000013.1"/>
</dbReference>
<keyword evidence="12" id="KW-0575">Peroxidase</keyword>
<dbReference type="InterPro" id="IPR009056">
    <property type="entry name" value="Cyt_c-like_dom"/>
</dbReference>
<keyword evidence="7 9" id="KW-0408">Iron</keyword>
<dbReference type="Pfam" id="PF03150">
    <property type="entry name" value="CCP_MauG"/>
    <property type="match status" value="1"/>
</dbReference>
<dbReference type="InterPro" id="IPR051395">
    <property type="entry name" value="Cytochrome_c_Peroxidase/MauG"/>
</dbReference>
<sequence length="357" mass="40166">MKKGTIIPITVAVLIGLMIFMMNDRTLQSEHIQKQEIAKEDVLLWAKARNFFYGLPTKVNILSDEVELAKSELGQLLYFDTRLSINNEQSCNSCHNLQTYGVDNLPTSPGALPGTRGDRNSPTVLNAVFHAKQFWDGRAADLEEQAKGPILNPVEMAIPHEGVLIDRLLEVEEYIKRFAQAFPEASQPITYNNVAKAIASFEKRLITPSKFDEFMALNVEVFDSKEKRGLKIFLEAGCQSCHDGPALGGLQERRLGEQVDFKQVTSKINHDKGIYELTGNLGDQYKFKVPSLRNIEHTYPYFHDGSIHHLDESIRIMGKTQLNKEFTDQEIEALVAFLKTLTGEIPAHLKATPVIPQ</sequence>
<keyword evidence="4" id="KW-0732">Signal</keyword>
<dbReference type="Pfam" id="PF00034">
    <property type="entry name" value="Cytochrom_C"/>
    <property type="match status" value="1"/>
</dbReference>
<evidence type="ECO:0000256" key="9">
    <source>
        <dbReference type="PIRSR" id="PIRSR000294-2"/>
    </source>
</evidence>
<gene>
    <name evidence="12" type="primary">cpx</name>
    <name evidence="12" type="ORF">GCM10008106_22700</name>
</gene>
<evidence type="ECO:0000256" key="1">
    <source>
        <dbReference type="ARBA" id="ARBA00004418"/>
    </source>
</evidence>
<keyword evidence="2 8" id="KW-0349">Heme</keyword>
<evidence type="ECO:0000256" key="5">
    <source>
        <dbReference type="ARBA" id="ARBA00022764"/>
    </source>
</evidence>
<reference evidence="12" key="2">
    <citation type="submission" date="2020-09" db="EMBL/GenBank/DDBJ databases">
        <authorList>
            <person name="Sun Q."/>
            <person name="Kim S."/>
        </authorList>
    </citation>
    <scope>NUCLEOTIDE SEQUENCE</scope>
    <source>
        <strain evidence="12">KCTC 23224</strain>
    </source>
</reference>
<evidence type="ECO:0000256" key="10">
    <source>
        <dbReference type="SAM" id="Phobius"/>
    </source>
</evidence>
<accession>A0A8J3CY80</accession>
<dbReference type="GO" id="GO:0042597">
    <property type="term" value="C:periplasmic space"/>
    <property type="evidence" value="ECO:0007669"/>
    <property type="project" value="UniProtKB-SubCell"/>
</dbReference>
<dbReference type="GO" id="GO:0020037">
    <property type="term" value="F:heme binding"/>
    <property type="evidence" value="ECO:0007669"/>
    <property type="project" value="InterPro"/>
</dbReference>
<evidence type="ECO:0000259" key="11">
    <source>
        <dbReference type="PROSITE" id="PS51007"/>
    </source>
</evidence>
<keyword evidence="10" id="KW-0472">Membrane</keyword>
<comment type="subcellular location">
    <subcellularLocation>
        <location evidence="1">Periplasm</location>
    </subcellularLocation>
</comment>
<comment type="cofactor">
    <cofactor evidence="8">
        <name>heme</name>
        <dbReference type="ChEBI" id="CHEBI:30413"/>
    </cofactor>
    <text evidence="8">Binds 2 heme groups.</text>
</comment>
<feature type="binding site" description="covalent" evidence="8">
    <location>
        <position position="94"/>
    </location>
    <ligand>
        <name>heme c</name>
        <dbReference type="ChEBI" id="CHEBI:61717"/>
        <label>1</label>
    </ligand>
</feature>
<dbReference type="SUPFAM" id="SSF46626">
    <property type="entry name" value="Cytochrome c"/>
    <property type="match status" value="2"/>
</dbReference>